<name>A0A931IG80_9NOCA</name>
<feature type="domain" description="Isochorismatase-like" evidence="2">
    <location>
        <begin position="53"/>
        <end position="230"/>
    </location>
</feature>
<evidence type="ECO:0000259" key="2">
    <source>
        <dbReference type="Pfam" id="PF00857"/>
    </source>
</evidence>
<dbReference type="InterPro" id="IPR036380">
    <property type="entry name" value="Isochorismatase-like_sf"/>
</dbReference>
<proteinExistence type="predicted"/>
<keyword evidence="1 3" id="KW-0378">Hydrolase</keyword>
<dbReference type="CDD" id="cd00431">
    <property type="entry name" value="cysteine_hydrolases"/>
    <property type="match status" value="1"/>
</dbReference>
<dbReference type="EMBL" id="JADMLG010000017">
    <property type="protein sequence ID" value="MBH0780776.1"/>
    <property type="molecule type" value="Genomic_DNA"/>
</dbReference>
<dbReference type="Pfam" id="PF00857">
    <property type="entry name" value="Isochorismatase"/>
    <property type="match status" value="1"/>
</dbReference>
<keyword evidence="4" id="KW-1185">Reference proteome</keyword>
<protein>
    <submittedName>
        <fullName evidence="3">Cysteine hydrolase</fullName>
    </submittedName>
</protein>
<dbReference type="InterPro" id="IPR050272">
    <property type="entry name" value="Isochorismatase-like_hydrls"/>
</dbReference>
<sequence length="237" mass="26161">MDVADPAQPLEPQPLDARVLEPHAWHIEEREYARHESLRGRRFAYTEFDVARTALVVIDMVPFHVDTNPYCRAIVPNINRVAATLREAGGTVAWVVPAFAPPSARMIEFFGARVAAKYSGSGGDGPYPDRLWPALDADPDDLFTEKSAFSGFFPGRSDLPDLLEQRGVDTVLITGTVTNVCCESSARDASTRGFRVVMVADANAARRDRDHNATLHTVYRSFGDVRPTEDLLTMITA</sequence>
<dbReference type="InterPro" id="IPR000868">
    <property type="entry name" value="Isochorismatase-like_dom"/>
</dbReference>
<dbReference type="GO" id="GO:0016787">
    <property type="term" value="F:hydrolase activity"/>
    <property type="evidence" value="ECO:0007669"/>
    <property type="project" value="UniProtKB-KW"/>
</dbReference>
<reference evidence="3" key="1">
    <citation type="submission" date="2020-11" db="EMBL/GenBank/DDBJ databases">
        <title>Nocardia NEAU-351.nov., a novel actinomycete isolated from the cow dung.</title>
        <authorList>
            <person name="Zhang X."/>
        </authorList>
    </citation>
    <scope>NUCLEOTIDE SEQUENCE</scope>
    <source>
        <strain evidence="3">NEAU-351</strain>
    </source>
</reference>
<accession>A0A931IG80</accession>
<evidence type="ECO:0000256" key="1">
    <source>
        <dbReference type="ARBA" id="ARBA00022801"/>
    </source>
</evidence>
<gene>
    <name evidence="3" type="ORF">IT779_31350</name>
</gene>
<evidence type="ECO:0000313" key="3">
    <source>
        <dbReference type="EMBL" id="MBH0780776.1"/>
    </source>
</evidence>
<evidence type="ECO:0000313" key="4">
    <source>
        <dbReference type="Proteomes" id="UP000655751"/>
    </source>
</evidence>
<dbReference type="SUPFAM" id="SSF52499">
    <property type="entry name" value="Isochorismatase-like hydrolases"/>
    <property type="match status" value="1"/>
</dbReference>
<dbReference type="RefSeq" id="WP_196153074.1">
    <property type="nucleotide sequence ID" value="NZ_JADMLG010000017.1"/>
</dbReference>
<dbReference type="Proteomes" id="UP000655751">
    <property type="component" value="Unassembled WGS sequence"/>
</dbReference>
<organism evidence="3 4">
    <name type="scientific">Nocardia bovistercoris</name>
    <dbReference type="NCBI Taxonomy" id="2785916"/>
    <lineage>
        <taxon>Bacteria</taxon>
        <taxon>Bacillati</taxon>
        <taxon>Actinomycetota</taxon>
        <taxon>Actinomycetes</taxon>
        <taxon>Mycobacteriales</taxon>
        <taxon>Nocardiaceae</taxon>
        <taxon>Nocardia</taxon>
    </lineage>
</organism>
<dbReference type="PANTHER" id="PTHR43540">
    <property type="entry name" value="PEROXYUREIDOACRYLATE/UREIDOACRYLATE AMIDOHYDROLASE-RELATED"/>
    <property type="match status" value="1"/>
</dbReference>
<dbReference type="AlphaFoldDB" id="A0A931IG80"/>
<comment type="caution">
    <text evidence="3">The sequence shown here is derived from an EMBL/GenBank/DDBJ whole genome shotgun (WGS) entry which is preliminary data.</text>
</comment>
<dbReference type="PANTHER" id="PTHR43540:SF6">
    <property type="entry name" value="ISOCHORISMATASE-LIKE DOMAIN-CONTAINING PROTEIN"/>
    <property type="match status" value="1"/>
</dbReference>
<dbReference type="Gene3D" id="3.40.50.850">
    <property type="entry name" value="Isochorismatase-like"/>
    <property type="match status" value="1"/>
</dbReference>